<dbReference type="SMART" id="SM00382">
    <property type="entry name" value="AAA"/>
    <property type="match status" value="1"/>
</dbReference>
<dbReference type="SUPFAM" id="SSF52540">
    <property type="entry name" value="P-loop containing nucleoside triphosphate hydrolases"/>
    <property type="match status" value="2"/>
</dbReference>
<reference evidence="2 3" key="1">
    <citation type="journal article" date="2019" name="Int. J. Syst. Evol. Microbiol.">
        <title>The Global Catalogue of Microorganisms (GCM) 10K type strain sequencing project: providing services to taxonomists for standard genome sequencing and annotation.</title>
        <authorList>
            <consortium name="The Broad Institute Genomics Platform"/>
            <consortium name="The Broad Institute Genome Sequencing Center for Infectious Disease"/>
            <person name="Wu L."/>
            <person name="Ma J."/>
        </authorList>
    </citation>
    <scope>NUCLEOTIDE SEQUENCE [LARGE SCALE GENOMIC DNA]</scope>
    <source>
        <strain evidence="2 3">JCM 16114</strain>
    </source>
</reference>
<sequence>MTEEERAALAALRFSWAQVPDDVWRSSPFHVDGLHTRVVRDVLDGIAEAEASPDANPIGLVLEGRSGSGKTHLLGWVREQVHQRGGYFFLIGLLDGKKFWDGVLVLLLDGMYRQVVGDETQLGLLLRRLAARTGTPRTARRAVMRETELSRAALDTFIDGLKDYDRHAALQCRDTARALVLLASDREEHQDVAYSYLACEEEAIRGERHAWGIRPKSRTPQQIVQDISWLLALTGPTVIAFDQLDTLIAQSALQEDLAKFSREASDLHMAVMVAGLANGLTDLRDTTRRTLTVVATLSTTWSLIADRAIASFPDRFRRCPTLGGIRSPALAREIIAKRFATRYAAIGFTPPYPTWPVRDRVFEQAVNYTPRRLLVDIDRHIRACLISDEVRELASLTEIAPDDQICRPSDKTAPTASEEALARIESRFEALKKQADVTSALEHDTEDETFPALLSAGLHAWIVERGDNGELFSVDPPPSAKPDLHARLRRALDERSEEEREHSPEDARIEDQMHWSFRAISDTHHGVGALHRIRRARTASGLSADVHKRRLILIRNGPWSRSVRTQEILEELKTEGGQTLSIDEADLRVLAALHELRQENPAELHAWLVRYRPSEQISLFKEALADAGTWTASASQAVTLDQDRRSAEAEEAPAGFIVGHGHHDDAPVPVTLEALRKHAAIFAASGSGKTVLIRHLVEECALQGVSAIVLDPNNDLARLGDPWPEPPSQWRPGDAGRAADYLAGSEAVIWTPRRESGRPLSFQPLPDFAGVSDDPDEFDAAVEIAASALAPRANLVGRTTKAHRGLAVLRRAIEFYGRQGDNSLRGLIDLLSDLPDGVSNLGSAPTIAADLAQTLTAAMDNDPMFGGSGTPVDPGILLTPSPGKRARISVISMIGLGDEARLSFVNQLQMGLFAWIKKHPVQGRPLLGLLVMDEAQTFAPSGAATACTQSTLALASQARKYGLGLIFATQAPRNLHNRIAGNAATHFFGRLTVLAQITAAKEMARARGGDVPDIGTLTSGEFYVALEGEVPQKIRTPLCLSYHPSRPLTDEEVMRRARQGRA</sequence>
<accession>A0ABN3CSQ1</accession>
<feature type="domain" description="AAA+ ATPase" evidence="1">
    <location>
        <begin position="675"/>
        <end position="998"/>
    </location>
</feature>
<dbReference type="InterPro" id="IPR003593">
    <property type="entry name" value="AAA+_ATPase"/>
</dbReference>
<dbReference type="InterPro" id="IPR027417">
    <property type="entry name" value="P-loop_NTPase"/>
</dbReference>
<dbReference type="InterPro" id="IPR002789">
    <property type="entry name" value="HerA_central"/>
</dbReference>
<dbReference type="Pfam" id="PF01935">
    <property type="entry name" value="DUF87"/>
    <property type="match status" value="1"/>
</dbReference>
<evidence type="ECO:0000313" key="2">
    <source>
        <dbReference type="EMBL" id="GAA2212479.1"/>
    </source>
</evidence>
<dbReference type="InterPro" id="IPR051162">
    <property type="entry name" value="T4SS_component"/>
</dbReference>
<evidence type="ECO:0000259" key="1">
    <source>
        <dbReference type="SMART" id="SM00382"/>
    </source>
</evidence>
<dbReference type="Gene3D" id="3.40.50.300">
    <property type="entry name" value="P-loop containing nucleotide triphosphate hydrolases"/>
    <property type="match status" value="2"/>
</dbReference>
<gene>
    <name evidence="2" type="ORF">GCM10009850_079410</name>
</gene>
<protein>
    <submittedName>
        <fullName evidence="2">DUF87 domain-containing protein</fullName>
    </submittedName>
</protein>
<evidence type="ECO:0000313" key="3">
    <source>
        <dbReference type="Proteomes" id="UP001499843"/>
    </source>
</evidence>
<dbReference type="PANTHER" id="PTHR30121">
    <property type="entry name" value="UNCHARACTERIZED PROTEIN YJGR-RELATED"/>
    <property type="match status" value="1"/>
</dbReference>
<proteinExistence type="predicted"/>
<dbReference type="Proteomes" id="UP001499843">
    <property type="component" value="Unassembled WGS sequence"/>
</dbReference>
<dbReference type="EMBL" id="BAAAQX010000026">
    <property type="protein sequence ID" value="GAA2212479.1"/>
    <property type="molecule type" value="Genomic_DNA"/>
</dbReference>
<dbReference type="CDD" id="cd01127">
    <property type="entry name" value="TrwB_TraG_TraD_VirD4"/>
    <property type="match status" value="1"/>
</dbReference>
<organism evidence="2 3">
    <name type="scientific">Nonomuraea monospora</name>
    <dbReference type="NCBI Taxonomy" id="568818"/>
    <lineage>
        <taxon>Bacteria</taxon>
        <taxon>Bacillati</taxon>
        <taxon>Actinomycetota</taxon>
        <taxon>Actinomycetes</taxon>
        <taxon>Streptosporangiales</taxon>
        <taxon>Streptosporangiaceae</taxon>
        <taxon>Nonomuraea</taxon>
    </lineage>
</organism>
<keyword evidence="3" id="KW-1185">Reference proteome</keyword>
<comment type="caution">
    <text evidence="2">The sequence shown here is derived from an EMBL/GenBank/DDBJ whole genome shotgun (WGS) entry which is preliminary data.</text>
</comment>
<dbReference type="RefSeq" id="WP_344487027.1">
    <property type="nucleotide sequence ID" value="NZ_BAAAQX010000026.1"/>
</dbReference>
<dbReference type="PANTHER" id="PTHR30121:SF6">
    <property type="entry name" value="SLR6007 PROTEIN"/>
    <property type="match status" value="1"/>
</dbReference>
<name>A0ABN3CSQ1_9ACTN</name>